<evidence type="ECO:0000313" key="7">
    <source>
        <dbReference type="Proteomes" id="UP000320580"/>
    </source>
</evidence>
<dbReference type="InterPro" id="IPR018060">
    <property type="entry name" value="HTH_AraC"/>
</dbReference>
<dbReference type="Gene3D" id="3.40.50.880">
    <property type="match status" value="1"/>
</dbReference>
<evidence type="ECO:0000313" key="6">
    <source>
        <dbReference type="EMBL" id="QDY75319.1"/>
    </source>
</evidence>
<dbReference type="KEGG" id="sqz:FQU76_01075"/>
<dbReference type="PROSITE" id="PS01124">
    <property type="entry name" value="HTH_ARAC_FAMILY_2"/>
    <property type="match status" value="1"/>
</dbReference>
<dbReference type="SUPFAM" id="SSF52317">
    <property type="entry name" value="Class I glutamine amidotransferase-like"/>
    <property type="match status" value="1"/>
</dbReference>
<feature type="region of interest" description="Disordered" evidence="4">
    <location>
        <begin position="315"/>
        <end position="346"/>
    </location>
</feature>
<evidence type="ECO:0000256" key="3">
    <source>
        <dbReference type="ARBA" id="ARBA00023163"/>
    </source>
</evidence>
<keyword evidence="2" id="KW-0238">DNA-binding</keyword>
<dbReference type="Proteomes" id="UP000320580">
    <property type="component" value="Chromosome"/>
</dbReference>
<feature type="domain" description="HTH araC/xylS-type" evidence="5">
    <location>
        <begin position="216"/>
        <end position="314"/>
    </location>
</feature>
<evidence type="ECO:0000256" key="2">
    <source>
        <dbReference type="ARBA" id="ARBA00023125"/>
    </source>
</evidence>
<dbReference type="Gene3D" id="1.10.10.60">
    <property type="entry name" value="Homeodomain-like"/>
    <property type="match status" value="1"/>
</dbReference>
<reference evidence="6 7" key="1">
    <citation type="submission" date="2019-07" db="EMBL/GenBank/DDBJ databases">
        <authorList>
            <person name="Zhu P."/>
        </authorList>
    </citation>
    <scope>NUCLEOTIDE SEQUENCE [LARGE SCALE GENOMIC DNA]</scope>
    <source>
        <strain evidence="6 7">SSL-25</strain>
    </source>
</reference>
<protein>
    <submittedName>
        <fullName evidence="6">Helix-turn-helix domain-containing protein</fullName>
    </submittedName>
</protein>
<keyword evidence="1" id="KW-0805">Transcription regulation</keyword>
<gene>
    <name evidence="6" type="ORF">FQU76_01075</name>
</gene>
<keyword evidence="3" id="KW-0804">Transcription</keyword>
<dbReference type="SMART" id="SM00342">
    <property type="entry name" value="HTH_ARAC"/>
    <property type="match status" value="1"/>
</dbReference>
<keyword evidence="7" id="KW-1185">Reference proteome</keyword>
<dbReference type="RefSeq" id="WP_146478631.1">
    <property type="nucleotide sequence ID" value="NZ_CP042266.1"/>
</dbReference>
<evidence type="ECO:0000256" key="1">
    <source>
        <dbReference type="ARBA" id="ARBA00023015"/>
    </source>
</evidence>
<dbReference type="EMBL" id="CP042266">
    <property type="protein sequence ID" value="QDY75319.1"/>
    <property type="molecule type" value="Genomic_DNA"/>
</dbReference>
<dbReference type="InterPro" id="IPR029062">
    <property type="entry name" value="Class_I_gatase-like"/>
</dbReference>
<dbReference type="InterPro" id="IPR009057">
    <property type="entry name" value="Homeodomain-like_sf"/>
</dbReference>
<dbReference type="PANTHER" id="PTHR43130">
    <property type="entry name" value="ARAC-FAMILY TRANSCRIPTIONAL REGULATOR"/>
    <property type="match status" value="1"/>
</dbReference>
<dbReference type="InterPro" id="IPR002818">
    <property type="entry name" value="DJ-1/PfpI"/>
</dbReference>
<dbReference type="GO" id="GO:0003700">
    <property type="term" value="F:DNA-binding transcription factor activity"/>
    <property type="evidence" value="ECO:0007669"/>
    <property type="project" value="InterPro"/>
</dbReference>
<dbReference type="PROSITE" id="PS00041">
    <property type="entry name" value="HTH_ARAC_FAMILY_1"/>
    <property type="match status" value="1"/>
</dbReference>
<dbReference type="OrthoDB" id="3194870at2"/>
<evidence type="ECO:0000256" key="4">
    <source>
        <dbReference type="SAM" id="MobiDB-lite"/>
    </source>
</evidence>
<proteinExistence type="predicted"/>
<dbReference type="SUPFAM" id="SSF46689">
    <property type="entry name" value="Homeodomain-like"/>
    <property type="match status" value="2"/>
</dbReference>
<evidence type="ECO:0000259" key="5">
    <source>
        <dbReference type="PROSITE" id="PS01124"/>
    </source>
</evidence>
<dbReference type="InterPro" id="IPR052158">
    <property type="entry name" value="INH-QAR"/>
</dbReference>
<name>A0A5B8IDZ3_9ACTN</name>
<dbReference type="AlphaFoldDB" id="A0A5B8IDZ3"/>
<organism evidence="6 7">
    <name type="scientific">Streptomyces qinzhouensis</name>
    <dbReference type="NCBI Taxonomy" id="2599401"/>
    <lineage>
        <taxon>Bacteria</taxon>
        <taxon>Bacillati</taxon>
        <taxon>Actinomycetota</taxon>
        <taxon>Actinomycetes</taxon>
        <taxon>Kitasatosporales</taxon>
        <taxon>Streptomycetaceae</taxon>
        <taxon>Streptomyces</taxon>
    </lineage>
</organism>
<dbReference type="Pfam" id="PF01965">
    <property type="entry name" value="DJ-1_PfpI"/>
    <property type="match status" value="1"/>
</dbReference>
<dbReference type="PANTHER" id="PTHR43130:SF3">
    <property type="entry name" value="HTH-TYPE TRANSCRIPTIONAL REGULATOR RV1931C"/>
    <property type="match status" value="1"/>
</dbReference>
<dbReference type="GO" id="GO:0043565">
    <property type="term" value="F:sequence-specific DNA binding"/>
    <property type="evidence" value="ECO:0007669"/>
    <property type="project" value="InterPro"/>
</dbReference>
<sequence length="346" mass="36983">MGVHTSGGSHHVVVVVLENVLALDIGIPLQVFGSWQDGPYSMAVCTERPGLVPMHGGPALSVADGLDALQSADTVIVPGYLEPDPPSAAVTAALAQAAARDTRMVSICSGAFALAAAGLLDGRRATTHWRYAAALARQYPQVTVQPQELYIDEGQVLTSGGVAAGLDLSLHLIRRDYGARLANQRARLLVTAPHRTGGQAQFADPPVSPDISGATMPVCEWALRHLHQPLTVDQLAREAGVSRRTLIRRFHSDTGRPPMRWLLDARLGLARELLESSDLTVEAVARRCGLGTPANFRTLFKAHVGVPPRTYRETFNSAAGRSRRPADPGRPPVVTTPLRAMRPDGP</sequence>
<dbReference type="InterPro" id="IPR018062">
    <property type="entry name" value="HTH_AraC-typ_CS"/>
</dbReference>
<accession>A0A5B8IDZ3</accession>
<dbReference type="Pfam" id="PF12833">
    <property type="entry name" value="HTH_18"/>
    <property type="match status" value="1"/>
</dbReference>